<proteinExistence type="predicted"/>
<dbReference type="AlphaFoldDB" id="A0A0A9E431"/>
<evidence type="ECO:0000313" key="2">
    <source>
        <dbReference type="EMBL" id="JAD90742.1"/>
    </source>
</evidence>
<dbReference type="EMBL" id="GBRH01207153">
    <property type="protein sequence ID" value="JAD90742.1"/>
    <property type="molecule type" value="Transcribed_RNA"/>
</dbReference>
<protein>
    <submittedName>
        <fullName evidence="2">Uncharacterized protein</fullName>
    </submittedName>
</protein>
<feature type="region of interest" description="Disordered" evidence="1">
    <location>
        <begin position="1"/>
        <end position="62"/>
    </location>
</feature>
<accession>A0A0A9E431</accession>
<evidence type="ECO:0000256" key="1">
    <source>
        <dbReference type="SAM" id="MobiDB-lite"/>
    </source>
</evidence>
<organism evidence="2">
    <name type="scientific">Arundo donax</name>
    <name type="common">Giant reed</name>
    <name type="synonym">Donax arundinaceus</name>
    <dbReference type="NCBI Taxonomy" id="35708"/>
    <lineage>
        <taxon>Eukaryota</taxon>
        <taxon>Viridiplantae</taxon>
        <taxon>Streptophyta</taxon>
        <taxon>Embryophyta</taxon>
        <taxon>Tracheophyta</taxon>
        <taxon>Spermatophyta</taxon>
        <taxon>Magnoliopsida</taxon>
        <taxon>Liliopsida</taxon>
        <taxon>Poales</taxon>
        <taxon>Poaceae</taxon>
        <taxon>PACMAD clade</taxon>
        <taxon>Arundinoideae</taxon>
        <taxon>Arundineae</taxon>
        <taxon>Arundo</taxon>
    </lineage>
</organism>
<feature type="compositionally biased region" description="Polar residues" evidence="1">
    <location>
        <begin position="50"/>
        <end position="62"/>
    </location>
</feature>
<reference evidence="2" key="1">
    <citation type="submission" date="2014-09" db="EMBL/GenBank/DDBJ databases">
        <authorList>
            <person name="Magalhaes I.L.F."/>
            <person name="Oliveira U."/>
            <person name="Santos F.R."/>
            <person name="Vidigal T.H.D.A."/>
            <person name="Brescovit A.D."/>
            <person name="Santos A.J."/>
        </authorList>
    </citation>
    <scope>NUCLEOTIDE SEQUENCE</scope>
    <source>
        <tissue evidence="2">Shoot tissue taken approximately 20 cm above the soil surface</tissue>
    </source>
</reference>
<name>A0A0A9E431_ARUDO</name>
<sequence length="62" mass="6508">MPAPAGGRSSVAGYGARMGRSSCRWSRRRRRGYAEGTSRGTRRGRGSSSAPGCSTSTRSTPT</sequence>
<reference evidence="2" key="2">
    <citation type="journal article" date="2015" name="Data Brief">
        <title>Shoot transcriptome of the giant reed, Arundo donax.</title>
        <authorList>
            <person name="Barrero R.A."/>
            <person name="Guerrero F.D."/>
            <person name="Moolhuijzen P."/>
            <person name="Goolsby J.A."/>
            <person name="Tidwell J."/>
            <person name="Bellgard S.E."/>
            <person name="Bellgard M.I."/>
        </authorList>
    </citation>
    <scope>NUCLEOTIDE SEQUENCE</scope>
    <source>
        <tissue evidence="2">Shoot tissue taken approximately 20 cm above the soil surface</tissue>
    </source>
</reference>